<dbReference type="Gene3D" id="3.10.20.30">
    <property type="match status" value="1"/>
</dbReference>
<sequence length="71" mass="8166">MQKQLKILKINGFKCFFQEPFSVLELTNYMGFNKNVIVVDYNGYILEVTSWPKTFLKHNDCLEILSMAGGG</sequence>
<geneLocation type="chloroplast" evidence="1"/>
<accession>A0A075DWE0</accession>
<dbReference type="AlphaFoldDB" id="A0A075DWE0"/>
<dbReference type="InterPro" id="IPR016155">
    <property type="entry name" value="Mopterin_synth/thiamin_S_b"/>
</dbReference>
<name>A0A075DWE0_9EUKA</name>
<organism evidence="1">
    <name type="scientific">Chrysochromulina tobinii</name>
    <dbReference type="NCBI Taxonomy" id="1460289"/>
    <lineage>
        <taxon>Eukaryota</taxon>
        <taxon>Haptista</taxon>
        <taxon>Haptophyta</taxon>
        <taxon>Prymnesiophyceae</taxon>
        <taxon>Prymnesiales</taxon>
        <taxon>Chrysochromulinaceae</taxon>
        <taxon>Chrysochromulina</taxon>
    </lineage>
</organism>
<reference evidence="1" key="1">
    <citation type="journal article" date="2014" name="BMC Genomics">
        <title>The mitochondrial and chloroplast genomes of the haptophyte Chrysochromulina tobin contain unique repeat structures and gene profiles.</title>
        <authorList>
            <person name="Hovde B.T."/>
            <person name="Starkenburg S.R."/>
            <person name="Hunsperger H.M."/>
            <person name="Mercer L.D."/>
            <person name="Deodato C.R."/>
            <person name="Jha R.K."/>
            <person name="Chertkov O."/>
            <person name="Monnat R.J.Jr."/>
            <person name="Cattolico R.A."/>
        </authorList>
    </citation>
    <scope>NUCLEOTIDE SEQUENCE</scope>
    <source>
        <strain evidence="1">CCMP291</strain>
    </source>
</reference>
<reference evidence="1" key="2">
    <citation type="submission" date="2016-02" db="EMBL/GenBank/DDBJ databases">
        <authorList>
            <person name="Wen L."/>
            <person name="He K."/>
            <person name="Yang H."/>
        </authorList>
    </citation>
    <scope>NUCLEOTIDE SEQUENCE</scope>
    <source>
        <strain evidence="1">CCMP291</strain>
    </source>
</reference>
<gene>
    <name evidence="1" type="primary">thiS</name>
    <name evidence="1" type="ORF">ChtoCp_00155</name>
</gene>
<dbReference type="Pfam" id="PF02597">
    <property type="entry name" value="ThiS"/>
    <property type="match status" value="1"/>
</dbReference>
<dbReference type="CDD" id="cd00565">
    <property type="entry name" value="Ubl_ThiS"/>
    <property type="match status" value="1"/>
</dbReference>
<dbReference type="EMBL" id="KJ201907">
    <property type="protein sequence ID" value="AHY04409.1"/>
    <property type="molecule type" value="Genomic_DNA"/>
</dbReference>
<dbReference type="NCBIfam" id="TIGR01683">
    <property type="entry name" value="thiS"/>
    <property type="match status" value="1"/>
</dbReference>
<keyword evidence="1" id="KW-0150">Chloroplast</keyword>
<evidence type="ECO:0000313" key="1">
    <source>
        <dbReference type="EMBL" id="AHY04409.1"/>
    </source>
</evidence>
<dbReference type="SUPFAM" id="SSF54285">
    <property type="entry name" value="MoaD/ThiS"/>
    <property type="match status" value="1"/>
</dbReference>
<proteinExistence type="predicted"/>
<keyword evidence="1" id="KW-0934">Plastid</keyword>
<dbReference type="InterPro" id="IPR003749">
    <property type="entry name" value="ThiS/MoaD-like"/>
</dbReference>
<dbReference type="InterPro" id="IPR010035">
    <property type="entry name" value="Thi_S"/>
</dbReference>
<dbReference type="InterPro" id="IPR012675">
    <property type="entry name" value="Beta-grasp_dom_sf"/>
</dbReference>
<protein>
    <submittedName>
        <fullName evidence="1">Thiamine biosynthesis protein S</fullName>
    </submittedName>
</protein>